<dbReference type="Pfam" id="PF16945">
    <property type="entry name" value="Phage_r1t_holin"/>
    <property type="match status" value="1"/>
</dbReference>
<protein>
    <submittedName>
        <fullName evidence="1">Holin</fullName>
    </submittedName>
</protein>
<gene>
    <name evidence="1" type="ORF">FRZ00_05805</name>
</gene>
<keyword evidence="2" id="KW-1185">Reference proteome</keyword>
<dbReference type="RefSeq" id="WP_152262653.1">
    <property type="nucleotide sequence ID" value="NZ_VOKX01000009.1"/>
</dbReference>
<dbReference type="OrthoDB" id="3394330at2"/>
<sequence>MTTAAFWIATFERSIRTFAQALLGVLTAHATGVLDADWTGALSAAGLAAVLALLTAVASSAGPEGPGLTETVVRRMPE</sequence>
<evidence type="ECO:0000313" key="1">
    <source>
        <dbReference type="EMBL" id="KAB7850114.1"/>
    </source>
</evidence>
<dbReference type="InterPro" id="IPR020109">
    <property type="entry name" value="Holin_r1t"/>
</dbReference>
<dbReference type="Proteomes" id="UP000327000">
    <property type="component" value="Unassembled WGS sequence"/>
</dbReference>
<dbReference type="AlphaFoldDB" id="A0A5N5WD65"/>
<dbReference type="EMBL" id="VOKX01000009">
    <property type="protein sequence ID" value="KAB7850114.1"/>
    <property type="molecule type" value="Genomic_DNA"/>
</dbReference>
<comment type="caution">
    <text evidence="1">The sequence shown here is derived from an EMBL/GenBank/DDBJ whole genome shotgun (WGS) entry which is preliminary data.</text>
</comment>
<evidence type="ECO:0000313" key="2">
    <source>
        <dbReference type="Proteomes" id="UP000327000"/>
    </source>
</evidence>
<accession>A0A5N5WD65</accession>
<proteinExistence type="predicted"/>
<organism evidence="1 2">
    <name type="scientific">Streptomyces mobaraensis</name>
    <name type="common">Streptoverticillium mobaraense</name>
    <dbReference type="NCBI Taxonomy" id="35621"/>
    <lineage>
        <taxon>Bacteria</taxon>
        <taxon>Bacillati</taxon>
        <taxon>Actinomycetota</taxon>
        <taxon>Actinomycetes</taxon>
        <taxon>Kitasatosporales</taxon>
        <taxon>Streptomycetaceae</taxon>
        <taxon>Streptomyces</taxon>
    </lineage>
</organism>
<name>A0A5N5WD65_STRMB</name>
<reference evidence="1 2" key="1">
    <citation type="journal article" date="2019" name="Microb. Cell Fact.">
        <title>Exploring novel herbicidin analogues by transcriptional regulator overexpression and MS/MS molecular networking.</title>
        <authorList>
            <person name="Shi Y."/>
            <person name="Gu R."/>
            <person name="Li Y."/>
            <person name="Wang X."/>
            <person name="Ren W."/>
            <person name="Li X."/>
            <person name="Wang L."/>
            <person name="Xie Y."/>
            <person name="Hong B."/>
        </authorList>
    </citation>
    <scope>NUCLEOTIDE SEQUENCE [LARGE SCALE GENOMIC DNA]</scope>
    <source>
        <strain evidence="1 2">US-43</strain>
    </source>
</reference>